<gene>
    <name evidence="1" type="ORF">Ccrd_014669</name>
</gene>
<dbReference type="Gramene" id="KVI06980">
    <property type="protein sequence ID" value="KVI06980"/>
    <property type="gene ID" value="Ccrd_014669"/>
</dbReference>
<dbReference type="Proteomes" id="UP000243975">
    <property type="component" value="Unassembled WGS sequence"/>
</dbReference>
<protein>
    <submittedName>
        <fullName evidence="1">Transcription factor, K-box</fullName>
    </submittedName>
</protein>
<accession>A0A103YDA7</accession>
<name>A0A103YDA7_CYNCS</name>
<dbReference type="AlphaFoldDB" id="A0A103YDA7"/>
<sequence>MLTYDRQMKGEDLQGLDLKGLDKLEAVIESGLVEVVKTKVRNDLSYNCMSFRCDHEHVLEVDDLRQLIGGTFKGKKNI</sequence>
<evidence type="ECO:0000313" key="2">
    <source>
        <dbReference type="Proteomes" id="UP000243975"/>
    </source>
</evidence>
<dbReference type="EMBL" id="LEKV01001534">
    <property type="protein sequence ID" value="KVI06980.1"/>
    <property type="molecule type" value="Genomic_DNA"/>
</dbReference>
<organism evidence="1 2">
    <name type="scientific">Cynara cardunculus var. scolymus</name>
    <name type="common">Globe artichoke</name>
    <name type="synonym">Cynara scolymus</name>
    <dbReference type="NCBI Taxonomy" id="59895"/>
    <lineage>
        <taxon>Eukaryota</taxon>
        <taxon>Viridiplantae</taxon>
        <taxon>Streptophyta</taxon>
        <taxon>Embryophyta</taxon>
        <taxon>Tracheophyta</taxon>
        <taxon>Spermatophyta</taxon>
        <taxon>Magnoliopsida</taxon>
        <taxon>eudicotyledons</taxon>
        <taxon>Gunneridae</taxon>
        <taxon>Pentapetalae</taxon>
        <taxon>asterids</taxon>
        <taxon>campanulids</taxon>
        <taxon>Asterales</taxon>
        <taxon>Asteraceae</taxon>
        <taxon>Carduoideae</taxon>
        <taxon>Cardueae</taxon>
        <taxon>Carduinae</taxon>
        <taxon>Cynara</taxon>
    </lineage>
</organism>
<proteinExistence type="predicted"/>
<keyword evidence="2" id="KW-1185">Reference proteome</keyword>
<comment type="caution">
    <text evidence="1">The sequence shown here is derived from an EMBL/GenBank/DDBJ whole genome shotgun (WGS) entry which is preliminary data.</text>
</comment>
<evidence type="ECO:0000313" key="1">
    <source>
        <dbReference type="EMBL" id="KVI06980.1"/>
    </source>
</evidence>
<reference evidence="1 2" key="1">
    <citation type="journal article" date="2016" name="Sci. Rep.">
        <title>The genome sequence of the outbreeding globe artichoke constructed de novo incorporating a phase-aware low-pass sequencing strategy of F1 progeny.</title>
        <authorList>
            <person name="Scaglione D."/>
            <person name="Reyes-Chin-Wo S."/>
            <person name="Acquadro A."/>
            <person name="Froenicke L."/>
            <person name="Portis E."/>
            <person name="Beitel C."/>
            <person name="Tirone M."/>
            <person name="Mauro R."/>
            <person name="Lo Monaco A."/>
            <person name="Mauromicale G."/>
            <person name="Faccioli P."/>
            <person name="Cattivelli L."/>
            <person name="Rieseberg L."/>
            <person name="Michelmore R."/>
            <person name="Lanteri S."/>
        </authorList>
    </citation>
    <scope>NUCLEOTIDE SEQUENCE [LARGE SCALE GENOMIC DNA]</scope>
    <source>
        <strain evidence="1">2C</strain>
    </source>
</reference>